<evidence type="ECO:0000313" key="2">
    <source>
        <dbReference type="EMBL" id="QHU06434.1"/>
    </source>
</evidence>
<proteinExistence type="predicted"/>
<dbReference type="GO" id="GO:0003743">
    <property type="term" value="F:translation initiation factor activity"/>
    <property type="evidence" value="ECO:0007669"/>
    <property type="project" value="InterPro"/>
</dbReference>
<name>A0A6C0JS00_9ZZZZ</name>
<accession>A0A6C0JS00</accession>
<dbReference type="GO" id="GO:0003723">
    <property type="term" value="F:RNA binding"/>
    <property type="evidence" value="ECO:0007669"/>
    <property type="project" value="InterPro"/>
</dbReference>
<dbReference type="InterPro" id="IPR006196">
    <property type="entry name" value="RNA-binding_domain_S1_IF1"/>
</dbReference>
<dbReference type="SUPFAM" id="SSF50249">
    <property type="entry name" value="Nucleic acid-binding proteins"/>
    <property type="match status" value="1"/>
</dbReference>
<dbReference type="Gene3D" id="2.40.50.140">
    <property type="entry name" value="Nucleic acid-binding proteins"/>
    <property type="match status" value="1"/>
</dbReference>
<sequence length="175" mass="20114">MVKNTTGGTGTKSLARKHQQFKNTNNKLRLPECDLEQFACVTKMLGNGMCEVFTNTNIRLIARIRNAFRGKNKRHNMVTPYSIILIGLHEWEKIPKNCDLLFIYEPNHVEIIKNNPQYNINHLVQLQLSGSNIVSHNNHADIDFVEKEQDDVQPQQIPNDPHFEVADNIVNIDDI</sequence>
<feature type="domain" description="S1-like" evidence="1">
    <location>
        <begin position="26"/>
        <end position="105"/>
    </location>
</feature>
<dbReference type="AlphaFoldDB" id="A0A6C0JS00"/>
<dbReference type="InterPro" id="IPR001253">
    <property type="entry name" value="TIF_eIF-1A"/>
</dbReference>
<dbReference type="PANTHER" id="PTHR21668">
    <property type="entry name" value="EIF-1A"/>
    <property type="match status" value="1"/>
</dbReference>
<dbReference type="InterPro" id="IPR012340">
    <property type="entry name" value="NA-bd_OB-fold"/>
</dbReference>
<reference evidence="2" key="1">
    <citation type="journal article" date="2020" name="Nature">
        <title>Giant virus diversity and host interactions through global metagenomics.</title>
        <authorList>
            <person name="Schulz F."/>
            <person name="Roux S."/>
            <person name="Paez-Espino D."/>
            <person name="Jungbluth S."/>
            <person name="Walsh D.A."/>
            <person name="Denef V.J."/>
            <person name="McMahon K.D."/>
            <person name="Konstantinidis K.T."/>
            <person name="Eloe-Fadrosh E.A."/>
            <person name="Kyrpides N.C."/>
            <person name="Woyke T."/>
        </authorList>
    </citation>
    <scope>NUCLEOTIDE SEQUENCE</scope>
    <source>
        <strain evidence="2">GVMAG-M-3300027747-57</strain>
    </source>
</reference>
<dbReference type="EMBL" id="MN740435">
    <property type="protein sequence ID" value="QHU06434.1"/>
    <property type="molecule type" value="Genomic_DNA"/>
</dbReference>
<evidence type="ECO:0000259" key="1">
    <source>
        <dbReference type="PROSITE" id="PS50832"/>
    </source>
</evidence>
<protein>
    <recommendedName>
        <fullName evidence="1">S1-like domain-containing protein</fullName>
    </recommendedName>
</protein>
<organism evidence="2">
    <name type="scientific">viral metagenome</name>
    <dbReference type="NCBI Taxonomy" id="1070528"/>
    <lineage>
        <taxon>unclassified sequences</taxon>
        <taxon>metagenomes</taxon>
        <taxon>organismal metagenomes</taxon>
    </lineage>
</organism>
<dbReference type="PROSITE" id="PS50832">
    <property type="entry name" value="S1_IF1_TYPE"/>
    <property type="match status" value="1"/>
</dbReference>